<dbReference type="PANTHER" id="PTHR33360:SF2">
    <property type="entry name" value="TRANSPOSASE FOR INSERTION SEQUENCE ELEMENT IS200"/>
    <property type="match status" value="1"/>
</dbReference>
<dbReference type="NCBIfam" id="NF033573">
    <property type="entry name" value="transpos_IS200"/>
    <property type="match status" value="1"/>
</dbReference>
<dbReference type="GO" id="GO:0003677">
    <property type="term" value="F:DNA binding"/>
    <property type="evidence" value="ECO:0007669"/>
    <property type="project" value="InterPro"/>
</dbReference>
<dbReference type="PANTHER" id="PTHR33360">
    <property type="entry name" value="TRANSPOSASE FOR INSERTION SEQUENCE ELEMENT IS200"/>
    <property type="match status" value="1"/>
</dbReference>
<dbReference type="SUPFAM" id="SSF143422">
    <property type="entry name" value="Transposase IS200-like"/>
    <property type="match status" value="1"/>
</dbReference>
<accession>A0A3B0YCK7</accession>
<dbReference type="InterPro" id="IPR036515">
    <property type="entry name" value="Transposase_17_sf"/>
</dbReference>
<proteinExistence type="predicted"/>
<feature type="non-terminal residue" evidence="2">
    <location>
        <position position="79"/>
    </location>
</feature>
<dbReference type="GO" id="GO:0006313">
    <property type="term" value="P:DNA transposition"/>
    <property type="evidence" value="ECO:0007669"/>
    <property type="project" value="InterPro"/>
</dbReference>
<protein>
    <recommendedName>
        <fullName evidence="1">Transposase IS200-like domain-containing protein</fullName>
    </recommendedName>
</protein>
<dbReference type="AlphaFoldDB" id="A0A3B0YCK7"/>
<dbReference type="Gene3D" id="3.30.70.1290">
    <property type="entry name" value="Transposase IS200-like"/>
    <property type="match status" value="1"/>
</dbReference>
<dbReference type="EMBL" id="UOFL01000121">
    <property type="protein sequence ID" value="VAW77171.1"/>
    <property type="molecule type" value="Genomic_DNA"/>
</dbReference>
<reference evidence="2" key="1">
    <citation type="submission" date="2018-06" db="EMBL/GenBank/DDBJ databases">
        <authorList>
            <person name="Zhirakovskaya E."/>
        </authorList>
    </citation>
    <scope>NUCLEOTIDE SEQUENCE</scope>
</reference>
<feature type="domain" description="Transposase IS200-like" evidence="1">
    <location>
        <begin position="16"/>
        <end position="78"/>
    </location>
</feature>
<evidence type="ECO:0000259" key="1">
    <source>
        <dbReference type="SMART" id="SM01321"/>
    </source>
</evidence>
<evidence type="ECO:0000313" key="2">
    <source>
        <dbReference type="EMBL" id="VAW77171.1"/>
    </source>
</evidence>
<organism evidence="2">
    <name type="scientific">hydrothermal vent metagenome</name>
    <dbReference type="NCBI Taxonomy" id="652676"/>
    <lineage>
        <taxon>unclassified sequences</taxon>
        <taxon>metagenomes</taxon>
        <taxon>ecological metagenomes</taxon>
    </lineage>
</organism>
<gene>
    <name evidence="2" type="ORF">MNBD_GAMMA12-1541</name>
</gene>
<dbReference type="InterPro" id="IPR002686">
    <property type="entry name" value="Transposase_17"/>
</dbReference>
<dbReference type="Pfam" id="PF01797">
    <property type="entry name" value="Y1_Tnp"/>
    <property type="match status" value="1"/>
</dbReference>
<sequence length="79" mass="9453">MNNKSVNHYKRNRNVVYSCQYHVIWCPKHRKHILKGSLEKTFKEIIQSLADKARCDIIEMEVMPDHFHLLIEVDPQFGM</sequence>
<dbReference type="SMART" id="SM01321">
    <property type="entry name" value="Y1_Tnp"/>
    <property type="match status" value="1"/>
</dbReference>
<dbReference type="GO" id="GO:0004803">
    <property type="term" value="F:transposase activity"/>
    <property type="evidence" value="ECO:0007669"/>
    <property type="project" value="InterPro"/>
</dbReference>
<name>A0A3B0YCK7_9ZZZZ</name>